<sequence>MSAPYSCEIQVRWGDSDRNEHVNNVLYAEYAQEGRVRFFRDCIVAAGAQPAAMVVRKMSFDYIRPVTDQTGPVTAELEILHVGNSSFSLRQSLRDRHGNLCVEIEGVMVGFDPATERSVPLSDRARELLLQYSAVEVAH</sequence>
<proteinExistence type="predicted"/>
<reference evidence="2" key="1">
    <citation type="journal article" date="2019" name="Int. J. Syst. Evol. Microbiol.">
        <title>The Global Catalogue of Microorganisms (GCM) 10K type strain sequencing project: providing services to taxonomists for standard genome sequencing and annotation.</title>
        <authorList>
            <consortium name="The Broad Institute Genomics Platform"/>
            <consortium name="The Broad Institute Genome Sequencing Center for Infectious Disease"/>
            <person name="Wu L."/>
            <person name="Ma J."/>
        </authorList>
    </citation>
    <scope>NUCLEOTIDE SEQUENCE [LARGE SCALE GENOMIC DNA]</scope>
    <source>
        <strain evidence="2">DT72</strain>
    </source>
</reference>
<keyword evidence="2" id="KW-1185">Reference proteome</keyword>
<dbReference type="EMBL" id="JBHUFB010000021">
    <property type="protein sequence ID" value="MFD1815487.1"/>
    <property type="molecule type" value="Genomic_DNA"/>
</dbReference>
<dbReference type="SUPFAM" id="SSF54637">
    <property type="entry name" value="Thioesterase/thiol ester dehydrase-isomerase"/>
    <property type="match status" value="1"/>
</dbReference>
<gene>
    <name evidence="1" type="ORF">ACFSJG_24985</name>
</gene>
<accession>A0ABW4PCY5</accession>
<dbReference type="PANTHER" id="PTHR31793">
    <property type="entry name" value="4-HYDROXYBENZOYL-COA THIOESTERASE FAMILY MEMBER"/>
    <property type="match status" value="1"/>
</dbReference>
<dbReference type="Proteomes" id="UP001597286">
    <property type="component" value="Unassembled WGS sequence"/>
</dbReference>
<evidence type="ECO:0000313" key="1">
    <source>
        <dbReference type="EMBL" id="MFD1815487.1"/>
    </source>
</evidence>
<dbReference type="InterPro" id="IPR029069">
    <property type="entry name" value="HotDog_dom_sf"/>
</dbReference>
<dbReference type="Gene3D" id="3.10.129.10">
    <property type="entry name" value="Hotdog Thioesterase"/>
    <property type="match status" value="1"/>
</dbReference>
<dbReference type="GO" id="GO:0016787">
    <property type="term" value="F:hydrolase activity"/>
    <property type="evidence" value="ECO:0007669"/>
    <property type="project" value="UniProtKB-KW"/>
</dbReference>
<evidence type="ECO:0000313" key="2">
    <source>
        <dbReference type="Proteomes" id="UP001597286"/>
    </source>
</evidence>
<dbReference type="EC" id="3.1.2.-" evidence="1"/>
<dbReference type="InterPro" id="IPR050563">
    <property type="entry name" value="4-hydroxybenzoyl-CoA_TE"/>
</dbReference>
<protein>
    <submittedName>
        <fullName evidence="1">Acyl-CoA thioesterase</fullName>
        <ecNumber evidence="1">3.1.2.-</ecNumber>
    </submittedName>
</protein>
<organism evidence="1 2">
    <name type="scientific">Rhodococcus gannanensis</name>
    <dbReference type="NCBI Taxonomy" id="1960308"/>
    <lineage>
        <taxon>Bacteria</taxon>
        <taxon>Bacillati</taxon>
        <taxon>Actinomycetota</taxon>
        <taxon>Actinomycetes</taxon>
        <taxon>Mycobacteriales</taxon>
        <taxon>Nocardiaceae</taxon>
        <taxon>Rhodococcus</taxon>
    </lineage>
</organism>
<dbReference type="Pfam" id="PF13279">
    <property type="entry name" value="4HBT_2"/>
    <property type="match status" value="1"/>
</dbReference>
<dbReference type="PANTHER" id="PTHR31793:SF24">
    <property type="entry name" value="LONG-CHAIN ACYL-COA THIOESTERASE FADM"/>
    <property type="match status" value="1"/>
</dbReference>
<dbReference type="CDD" id="cd00586">
    <property type="entry name" value="4HBT"/>
    <property type="match status" value="1"/>
</dbReference>
<name>A0ABW4PCY5_9NOCA</name>
<comment type="caution">
    <text evidence="1">The sequence shown here is derived from an EMBL/GenBank/DDBJ whole genome shotgun (WGS) entry which is preliminary data.</text>
</comment>
<keyword evidence="1" id="KW-0378">Hydrolase</keyword>
<dbReference type="RefSeq" id="WP_378487949.1">
    <property type="nucleotide sequence ID" value="NZ_JBHUFB010000021.1"/>
</dbReference>